<feature type="region of interest" description="Disordered" evidence="2">
    <location>
        <begin position="527"/>
        <end position="711"/>
    </location>
</feature>
<feature type="compositionally biased region" description="Polar residues" evidence="2">
    <location>
        <begin position="644"/>
        <end position="655"/>
    </location>
</feature>
<dbReference type="EnsemblMetazoa" id="SCAU016157-RA">
    <property type="protein sequence ID" value="SCAU016157-PA"/>
    <property type="gene ID" value="SCAU016157"/>
</dbReference>
<organism evidence="4 5">
    <name type="scientific">Stomoxys calcitrans</name>
    <name type="common">Stable fly</name>
    <name type="synonym">Conops calcitrans</name>
    <dbReference type="NCBI Taxonomy" id="35570"/>
    <lineage>
        <taxon>Eukaryota</taxon>
        <taxon>Metazoa</taxon>
        <taxon>Ecdysozoa</taxon>
        <taxon>Arthropoda</taxon>
        <taxon>Hexapoda</taxon>
        <taxon>Insecta</taxon>
        <taxon>Pterygota</taxon>
        <taxon>Neoptera</taxon>
        <taxon>Endopterygota</taxon>
        <taxon>Diptera</taxon>
        <taxon>Brachycera</taxon>
        <taxon>Muscomorpha</taxon>
        <taxon>Muscoidea</taxon>
        <taxon>Muscidae</taxon>
        <taxon>Stomoxys</taxon>
    </lineage>
</organism>
<dbReference type="KEGG" id="scac:106083145"/>
<dbReference type="PROSITE" id="PS50006">
    <property type="entry name" value="FHA_DOMAIN"/>
    <property type="match status" value="1"/>
</dbReference>
<dbReference type="PANTHER" id="PTHR23308">
    <property type="entry name" value="NUCLEAR INHIBITOR OF PROTEIN PHOSPHATASE-1"/>
    <property type="match status" value="1"/>
</dbReference>
<keyword evidence="1" id="KW-0175">Coiled coil</keyword>
<dbReference type="Gene3D" id="2.60.200.20">
    <property type="match status" value="1"/>
</dbReference>
<feature type="compositionally biased region" description="Basic and acidic residues" evidence="2">
    <location>
        <begin position="23"/>
        <end position="40"/>
    </location>
</feature>
<dbReference type="OrthoDB" id="433755at2759"/>
<evidence type="ECO:0000313" key="5">
    <source>
        <dbReference type="Proteomes" id="UP000095300"/>
    </source>
</evidence>
<dbReference type="SMART" id="SM00240">
    <property type="entry name" value="FHA"/>
    <property type="match status" value="1"/>
</dbReference>
<evidence type="ECO:0000313" key="4">
    <source>
        <dbReference type="EnsemblMetazoa" id="SCAU016157-PA"/>
    </source>
</evidence>
<dbReference type="SUPFAM" id="SSF49879">
    <property type="entry name" value="SMAD/FHA domain"/>
    <property type="match status" value="1"/>
</dbReference>
<evidence type="ECO:0000256" key="2">
    <source>
        <dbReference type="SAM" id="MobiDB-lite"/>
    </source>
</evidence>
<dbReference type="FunFam" id="2.60.200.20:FF:000071">
    <property type="entry name" value="AGAP004588-PA"/>
    <property type="match status" value="1"/>
</dbReference>
<sequence length="711" mass="81650">MEEFKKPLMPMPTKADEPASETEAIKESTGDSKEENRDSGKVQAQQNCPYKVPLWSGTPHSNRNYSFEVLKSGQIIDEVKNLQNKPYWTFGRLPENDIEMAHPTISRFHAILQYKPMRNDTANAEDNSETENVEDDNNKGPPEGWYIYDLDSTHGTFLNKQRIPPKVYIRIKVGFILRLGASTRSYILQGPSEDEEPESELTVTELKAKRQRDLEEAALQKQRMAEEAEERERNEGCSWGMGDDADEETDLTHNPYASTNNEELFLDDPKKTLMGYFEREGLQLEYKCDEMSAGSFVCRVELPLDDDNGRPIIAEVVHKGKKKECVVQCALEACRILDRHGVLRQANQEPLKRKQKSKDSDSDDDEFWDRTGDVARKKQRKANASTSVTLTYEDLLKQEAELNRELDQIRNNILAYQEQQRSLKMQKEKELGDDLDSYMENLQNKETPMDKTEIKKLRLEELRIKTEIQRNQRLLKIAKPADLPFIKNPLEMNPQDLENKNEAKKKPMPMIGKRNQFSKFKLVKPLAAPSEKQIKPHHSLASDEEEIEEEDNDNVPESARPTSAKSGTKLNINEVFESATDAAAQDNKETTNEDKKVLDDSSLSPGITAKLSEENETSFDMEKPNDETVNKTSKESSMEHISRYSLNETSESITARDTAKKRRQRNRQRGKREVDIDEDIEHESTEKYAKWVPPENQSGDGITELNEKYGY</sequence>
<dbReference type="CDD" id="cd22677">
    <property type="entry name" value="FHA_Kanadaptin"/>
    <property type="match status" value="1"/>
</dbReference>
<gene>
    <name evidence="4" type="primary">106083145</name>
</gene>
<feature type="compositionally biased region" description="Basic and acidic residues" evidence="2">
    <location>
        <begin position="620"/>
        <end position="642"/>
    </location>
</feature>
<dbReference type="VEuPathDB" id="VectorBase:SCAU016157"/>
<feature type="region of interest" description="Disordered" evidence="2">
    <location>
        <begin position="1"/>
        <end position="55"/>
    </location>
</feature>
<feature type="compositionally biased region" description="Acidic residues" evidence="2">
    <location>
        <begin position="126"/>
        <end position="135"/>
    </location>
</feature>
<accession>A0A1I8QDN4</accession>
<dbReference type="Pfam" id="PF00498">
    <property type="entry name" value="FHA"/>
    <property type="match status" value="1"/>
</dbReference>
<dbReference type="Proteomes" id="UP000095300">
    <property type="component" value="Unassembled WGS sequence"/>
</dbReference>
<feature type="compositionally biased region" description="Basic and acidic residues" evidence="2">
    <location>
        <begin position="223"/>
        <end position="235"/>
    </location>
</feature>
<feature type="compositionally biased region" description="Basic residues" evidence="2">
    <location>
        <begin position="659"/>
        <end position="670"/>
    </location>
</feature>
<dbReference type="STRING" id="35570.A0A1I8QDN4"/>
<keyword evidence="5" id="KW-1185">Reference proteome</keyword>
<dbReference type="CDD" id="cd19856">
    <property type="entry name" value="DSRM_Kanadaptin"/>
    <property type="match status" value="1"/>
</dbReference>
<evidence type="ECO:0000259" key="3">
    <source>
        <dbReference type="PROSITE" id="PS50006"/>
    </source>
</evidence>
<feature type="region of interest" description="Disordered" evidence="2">
    <location>
        <begin position="215"/>
        <end position="261"/>
    </location>
</feature>
<feature type="compositionally biased region" description="Acidic residues" evidence="2">
    <location>
        <begin position="542"/>
        <end position="554"/>
    </location>
</feature>
<dbReference type="InterPro" id="IPR050923">
    <property type="entry name" value="Cell_Proc_Reg/RNA_Proc"/>
</dbReference>
<reference evidence="4" key="1">
    <citation type="submission" date="2020-05" db="UniProtKB">
        <authorList>
            <consortium name="EnsemblMetazoa"/>
        </authorList>
    </citation>
    <scope>IDENTIFICATION</scope>
    <source>
        <strain evidence="4">USDA</strain>
    </source>
</reference>
<dbReference type="InterPro" id="IPR000253">
    <property type="entry name" value="FHA_dom"/>
</dbReference>
<dbReference type="InterPro" id="IPR008984">
    <property type="entry name" value="SMAD_FHA_dom_sf"/>
</dbReference>
<feature type="region of interest" description="Disordered" evidence="2">
    <location>
        <begin position="121"/>
        <end position="144"/>
    </location>
</feature>
<dbReference type="AlphaFoldDB" id="A0A1I8QDN4"/>
<name>A0A1I8QDN4_STOCA</name>
<evidence type="ECO:0000256" key="1">
    <source>
        <dbReference type="SAM" id="Coils"/>
    </source>
</evidence>
<proteinExistence type="predicted"/>
<feature type="region of interest" description="Disordered" evidence="2">
    <location>
        <begin position="347"/>
        <end position="368"/>
    </location>
</feature>
<feature type="compositionally biased region" description="Polar residues" evidence="2">
    <location>
        <begin position="560"/>
        <end position="571"/>
    </location>
</feature>
<feature type="compositionally biased region" description="Basic and acidic residues" evidence="2">
    <location>
        <begin position="586"/>
        <end position="599"/>
    </location>
</feature>
<feature type="domain" description="FHA" evidence="3">
    <location>
        <begin position="88"/>
        <end position="163"/>
    </location>
</feature>
<protein>
    <recommendedName>
        <fullName evidence="3">FHA domain-containing protein</fullName>
    </recommendedName>
</protein>
<feature type="coiled-coil region" evidence="1">
    <location>
        <begin position="392"/>
        <end position="426"/>
    </location>
</feature>